<sequence length="69" mass="7548">MDSTDRTPTVTDVFEHAEMVALDVRAFVTVAAHTATSLTLDLGFFVLGEERTKLIVDYGAARGITVTFR</sequence>
<dbReference type="Proteomes" id="UP001240236">
    <property type="component" value="Unassembled WGS sequence"/>
</dbReference>
<dbReference type="EMBL" id="JAUSUZ010000001">
    <property type="protein sequence ID" value="MDQ0363370.1"/>
    <property type="molecule type" value="Genomic_DNA"/>
</dbReference>
<dbReference type="EMBL" id="JAUSUZ010000002">
    <property type="protein sequence ID" value="MDQ0371692.1"/>
    <property type="molecule type" value="Genomic_DNA"/>
</dbReference>
<keyword evidence="3" id="KW-1185">Reference proteome</keyword>
<reference evidence="1 3" key="1">
    <citation type="submission" date="2023-07" db="EMBL/GenBank/DDBJ databases">
        <title>Sequencing the genomes of 1000 actinobacteria strains.</title>
        <authorList>
            <person name="Klenk H.-P."/>
        </authorList>
    </citation>
    <scope>NUCLEOTIDE SEQUENCE [LARGE SCALE GENOMIC DNA]</scope>
    <source>
        <strain evidence="1 3">DSM 44709</strain>
    </source>
</reference>
<protein>
    <submittedName>
        <fullName evidence="1">Uncharacterized protein</fullName>
    </submittedName>
</protein>
<organism evidence="1 3">
    <name type="scientific">Catenuloplanes indicus</name>
    <dbReference type="NCBI Taxonomy" id="137267"/>
    <lineage>
        <taxon>Bacteria</taxon>
        <taxon>Bacillati</taxon>
        <taxon>Actinomycetota</taxon>
        <taxon>Actinomycetes</taxon>
        <taxon>Micromonosporales</taxon>
        <taxon>Micromonosporaceae</taxon>
        <taxon>Catenuloplanes</taxon>
    </lineage>
</organism>
<dbReference type="AlphaFoldDB" id="A0AAE3VUM7"/>
<gene>
    <name evidence="1" type="ORF">J2S42_000039</name>
    <name evidence="2" type="ORF">J2S42_008440</name>
</gene>
<evidence type="ECO:0000313" key="1">
    <source>
        <dbReference type="EMBL" id="MDQ0363370.1"/>
    </source>
</evidence>
<proteinExistence type="predicted"/>
<dbReference type="RefSeq" id="WP_307233946.1">
    <property type="nucleotide sequence ID" value="NZ_JAUSUZ010000001.1"/>
</dbReference>
<evidence type="ECO:0000313" key="2">
    <source>
        <dbReference type="EMBL" id="MDQ0371692.1"/>
    </source>
</evidence>
<accession>A0AAE3VUM7</accession>
<name>A0AAE3VUM7_9ACTN</name>
<comment type="caution">
    <text evidence="1">The sequence shown here is derived from an EMBL/GenBank/DDBJ whole genome shotgun (WGS) entry which is preliminary data.</text>
</comment>
<evidence type="ECO:0000313" key="3">
    <source>
        <dbReference type="Proteomes" id="UP001240236"/>
    </source>
</evidence>